<dbReference type="AlphaFoldDB" id="A0A1E4SGM7"/>
<dbReference type="PIRSF" id="PIRSF006698">
    <property type="entry name" value="Septin"/>
    <property type="match status" value="1"/>
</dbReference>
<organism evidence="5 6">
    <name type="scientific">Suhomyces tanzawaensis NRRL Y-17324</name>
    <dbReference type="NCBI Taxonomy" id="984487"/>
    <lineage>
        <taxon>Eukaryota</taxon>
        <taxon>Fungi</taxon>
        <taxon>Dikarya</taxon>
        <taxon>Ascomycota</taxon>
        <taxon>Saccharomycotina</taxon>
        <taxon>Pichiomycetes</taxon>
        <taxon>Debaryomycetaceae</taxon>
        <taxon>Suhomyces</taxon>
    </lineage>
</organism>
<name>A0A1E4SGM7_9ASCO</name>
<dbReference type="InterPro" id="IPR016491">
    <property type="entry name" value="Septin"/>
</dbReference>
<evidence type="ECO:0000313" key="5">
    <source>
        <dbReference type="EMBL" id="ODV78669.1"/>
    </source>
</evidence>
<evidence type="ECO:0000313" key="6">
    <source>
        <dbReference type="Proteomes" id="UP000094285"/>
    </source>
</evidence>
<dbReference type="InterPro" id="IPR030379">
    <property type="entry name" value="G_SEPTIN_dom"/>
</dbReference>
<dbReference type="EMBL" id="KV453913">
    <property type="protein sequence ID" value="ODV78669.1"/>
    <property type="molecule type" value="Genomic_DNA"/>
</dbReference>
<keyword evidence="5" id="KW-0131">Cell cycle</keyword>
<feature type="domain" description="Septin-type G" evidence="4">
    <location>
        <begin position="22"/>
        <end position="285"/>
    </location>
</feature>
<dbReference type="GO" id="GO:0005938">
    <property type="term" value="C:cell cortex"/>
    <property type="evidence" value="ECO:0007669"/>
    <property type="project" value="UniProtKB-ARBA"/>
</dbReference>
<keyword evidence="5" id="KW-0132">Cell division</keyword>
<accession>A0A1E4SGM7</accession>
<sequence>MSGNSNKLLATEQFRQRKLKEKGINLNVLVVGENGVGKRSFMNTLCKGDHYTSDVAESDTFLIEIKDIIAYLEAIIPIKLRVAMTQNFGFNLDNYSNIDSLASFVDEGFRSFLEQEIKIDRNPHFVDRRIHVALYFIRTSGRGLSELDRACMKKLGQKVNLIPILAKADGLTDDELELNKFQVMKSIHDNDIQIYDFADSNSCSDEDEQMFILSLQQKVPFAAISSNTADYKYRTTDWGTIVLGDEQNCDMVALEGVLFCSHLEQLKDTTSTTKYEQFRVQRLRK</sequence>
<evidence type="ECO:0000256" key="2">
    <source>
        <dbReference type="ARBA" id="ARBA00022741"/>
    </source>
</evidence>
<proteinExistence type="predicted"/>
<keyword evidence="6" id="KW-1185">Reference proteome</keyword>
<dbReference type="InterPro" id="IPR027417">
    <property type="entry name" value="P-loop_NTPase"/>
</dbReference>
<dbReference type="PROSITE" id="PS51719">
    <property type="entry name" value="G_SEPTIN"/>
    <property type="match status" value="1"/>
</dbReference>
<dbReference type="GO" id="GO:0032156">
    <property type="term" value="C:septin cytoskeleton"/>
    <property type="evidence" value="ECO:0007669"/>
    <property type="project" value="UniProtKB-ARBA"/>
</dbReference>
<evidence type="ECO:0000256" key="3">
    <source>
        <dbReference type="ARBA" id="ARBA00023134"/>
    </source>
</evidence>
<dbReference type="OrthoDB" id="416553at2759"/>
<dbReference type="Gene3D" id="3.40.50.300">
    <property type="entry name" value="P-loop containing nucleotide triphosphate hydrolases"/>
    <property type="match status" value="1"/>
</dbReference>
<evidence type="ECO:0000259" key="4">
    <source>
        <dbReference type="PROSITE" id="PS51719"/>
    </source>
</evidence>
<dbReference type="RefSeq" id="XP_020063791.1">
    <property type="nucleotide sequence ID" value="XM_020206853.1"/>
</dbReference>
<dbReference type="GO" id="GO:0005935">
    <property type="term" value="C:cellular bud neck"/>
    <property type="evidence" value="ECO:0007669"/>
    <property type="project" value="UniProtKB-SubCell"/>
</dbReference>
<reference evidence="6" key="1">
    <citation type="submission" date="2016-05" db="EMBL/GenBank/DDBJ databases">
        <title>Comparative genomics of biotechnologically important yeasts.</title>
        <authorList>
            <consortium name="DOE Joint Genome Institute"/>
            <person name="Riley R."/>
            <person name="Haridas S."/>
            <person name="Wolfe K.H."/>
            <person name="Lopes M.R."/>
            <person name="Hittinger C.T."/>
            <person name="Goker M."/>
            <person name="Salamov A."/>
            <person name="Wisecaver J."/>
            <person name="Long T.M."/>
            <person name="Aerts A.L."/>
            <person name="Barry K."/>
            <person name="Choi C."/>
            <person name="Clum A."/>
            <person name="Coughlan A.Y."/>
            <person name="Deshpande S."/>
            <person name="Douglass A.P."/>
            <person name="Hanson S.J."/>
            <person name="Klenk H.-P."/>
            <person name="Labutti K."/>
            <person name="Lapidus A."/>
            <person name="Lindquist E."/>
            <person name="Lipzen A."/>
            <person name="Meier-Kolthoff J.P."/>
            <person name="Ohm R.A."/>
            <person name="Otillar R.P."/>
            <person name="Pangilinan J."/>
            <person name="Peng Y."/>
            <person name="Rokas A."/>
            <person name="Rosa C.A."/>
            <person name="Scheuner C."/>
            <person name="Sibirny A.A."/>
            <person name="Slot J.C."/>
            <person name="Stielow J.B."/>
            <person name="Sun H."/>
            <person name="Kurtzman C.P."/>
            <person name="Blackwell M."/>
            <person name="Grigoriev I.V."/>
            <person name="Jeffries T.W."/>
        </authorList>
    </citation>
    <scope>NUCLEOTIDE SEQUENCE [LARGE SCALE GENOMIC DNA]</scope>
    <source>
        <strain evidence="6">NRRL Y-17324</strain>
    </source>
</reference>
<gene>
    <name evidence="5" type="ORF">CANTADRAFT_22639</name>
</gene>
<dbReference type="GeneID" id="30980990"/>
<dbReference type="STRING" id="984487.A0A1E4SGM7"/>
<evidence type="ECO:0000256" key="1">
    <source>
        <dbReference type="ARBA" id="ARBA00004266"/>
    </source>
</evidence>
<dbReference type="Pfam" id="PF00735">
    <property type="entry name" value="Septin"/>
    <property type="match status" value="1"/>
</dbReference>
<dbReference type="SUPFAM" id="SSF52540">
    <property type="entry name" value="P-loop containing nucleoside triphosphate hydrolases"/>
    <property type="match status" value="1"/>
</dbReference>
<keyword evidence="2" id="KW-0547">Nucleotide-binding</keyword>
<dbReference type="PANTHER" id="PTHR18884">
    <property type="entry name" value="SEPTIN"/>
    <property type="match status" value="1"/>
</dbReference>
<dbReference type="GO" id="GO:0005525">
    <property type="term" value="F:GTP binding"/>
    <property type="evidence" value="ECO:0007669"/>
    <property type="project" value="UniProtKB-KW"/>
</dbReference>
<dbReference type="GO" id="GO:0051301">
    <property type="term" value="P:cell division"/>
    <property type="evidence" value="ECO:0007669"/>
    <property type="project" value="UniProtKB-KW"/>
</dbReference>
<dbReference type="Proteomes" id="UP000094285">
    <property type="component" value="Unassembled WGS sequence"/>
</dbReference>
<comment type="subcellular location">
    <subcellularLocation>
        <location evidence="1">Bud neck</location>
    </subcellularLocation>
</comment>
<keyword evidence="3" id="KW-0342">GTP-binding</keyword>
<protein>
    <submittedName>
        <fullName evidence="5">Cell division/GTP binding protein</fullName>
    </submittedName>
</protein>